<dbReference type="InterPro" id="IPR051400">
    <property type="entry name" value="HAD-like_hydrolase"/>
</dbReference>
<dbReference type="NCBIfam" id="TIGR01549">
    <property type="entry name" value="HAD-SF-IA-v1"/>
    <property type="match status" value="1"/>
</dbReference>
<evidence type="ECO:0000256" key="2">
    <source>
        <dbReference type="ARBA" id="ARBA00022723"/>
    </source>
</evidence>
<keyword evidence="4" id="KW-0460">Magnesium</keyword>
<evidence type="ECO:0000256" key="4">
    <source>
        <dbReference type="ARBA" id="ARBA00022842"/>
    </source>
</evidence>
<dbReference type="RefSeq" id="WP_144333629.1">
    <property type="nucleotide sequence ID" value="NZ_VLPL01000006.1"/>
</dbReference>
<evidence type="ECO:0000256" key="3">
    <source>
        <dbReference type="ARBA" id="ARBA00022801"/>
    </source>
</evidence>
<dbReference type="GO" id="GO:0046872">
    <property type="term" value="F:metal ion binding"/>
    <property type="evidence" value="ECO:0007669"/>
    <property type="project" value="UniProtKB-KW"/>
</dbReference>
<dbReference type="PANTHER" id="PTHR46470">
    <property type="entry name" value="N-ACYLNEURAMINATE-9-PHOSPHATASE"/>
    <property type="match status" value="1"/>
</dbReference>
<dbReference type="InterPro" id="IPR036412">
    <property type="entry name" value="HAD-like_sf"/>
</dbReference>
<protein>
    <submittedName>
        <fullName evidence="5">HAD family hydrolase</fullName>
    </submittedName>
</protein>
<dbReference type="PANTHER" id="PTHR46470:SF2">
    <property type="entry name" value="GLYCERALDEHYDE 3-PHOSPHATE PHOSPHATASE"/>
    <property type="match status" value="1"/>
</dbReference>
<dbReference type="SUPFAM" id="SSF56784">
    <property type="entry name" value="HAD-like"/>
    <property type="match status" value="1"/>
</dbReference>
<dbReference type="InterPro" id="IPR041492">
    <property type="entry name" value="HAD_2"/>
</dbReference>
<comment type="cofactor">
    <cofactor evidence="1">
        <name>Mg(2+)</name>
        <dbReference type="ChEBI" id="CHEBI:18420"/>
    </cofactor>
</comment>
<dbReference type="GO" id="GO:0044281">
    <property type="term" value="P:small molecule metabolic process"/>
    <property type="evidence" value="ECO:0007669"/>
    <property type="project" value="UniProtKB-ARBA"/>
</dbReference>
<organism evidence="5 6">
    <name type="scientific">Fluviicola chungangensis</name>
    <dbReference type="NCBI Taxonomy" id="2597671"/>
    <lineage>
        <taxon>Bacteria</taxon>
        <taxon>Pseudomonadati</taxon>
        <taxon>Bacteroidota</taxon>
        <taxon>Flavobacteriia</taxon>
        <taxon>Flavobacteriales</taxon>
        <taxon>Crocinitomicaceae</taxon>
        <taxon>Fluviicola</taxon>
    </lineage>
</organism>
<proteinExistence type="predicted"/>
<dbReference type="SFLD" id="SFLDS00003">
    <property type="entry name" value="Haloacid_Dehalogenase"/>
    <property type="match status" value="1"/>
</dbReference>
<accession>A0A556MQB6</accession>
<dbReference type="Proteomes" id="UP000316008">
    <property type="component" value="Unassembled WGS sequence"/>
</dbReference>
<evidence type="ECO:0000313" key="6">
    <source>
        <dbReference type="Proteomes" id="UP000316008"/>
    </source>
</evidence>
<gene>
    <name evidence="5" type="ORF">FO442_12975</name>
</gene>
<dbReference type="SFLD" id="SFLDG01129">
    <property type="entry name" value="C1.5:_HAD__Beta-PGM__Phosphata"/>
    <property type="match status" value="1"/>
</dbReference>
<dbReference type="GO" id="GO:0016791">
    <property type="term" value="F:phosphatase activity"/>
    <property type="evidence" value="ECO:0007669"/>
    <property type="project" value="TreeGrafter"/>
</dbReference>
<keyword evidence="2" id="KW-0479">Metal-binding</keyword>
<dbReference type="Gene3D" id="1.10.150.520">
    <property type="match status" value="1"/>
</dbReference>
<evidence type="ECO:0000313" key="5">
    <source>
        <dbReference type="EMBL" id="TSJ41998.1"/>
    </source>
</evidence>
<dbReference type="OrthoDB" id="9809962at2"/>
<keyword evidence="6" id="KW-1185">Reference proteome</keyword>
<reference evidence="5 6" key="1">
    <citation type="submission" date="2019-07" db="EMBL/GenBank/DDBJ databases">
        <authorList>
            <person name="Huq M.A."/>
        </authorList>
    </citation>
    <scope>NUCLEOTIDE SEQUENCE [LARGE SCALE GENOMIC DNA]</scope>
    <source>
        <strain evidence="5 6">MAH-3</strain>
    </source>
</reference>
<dbReference type="Gene3D" id="3.40.50.1000">
    <property type="entry name" value="HAD superfamily/HAD-like"/>
    <property type="match status" value="1"/>
</dbReference>
<comment type="caution">
    <text evidence="5">The sequence shown here is derived from an EMBL/GenBank/DDBJ whole genome shotgun (WGS) entry which is preliminary data.</text>
</comment>
<dbReference type="EMBL" id="VLPL01000006">
    <property type="protein sequence ID" value="TSJ41998.1"/>
    <property type="molecule type" value="Genomic_DNA"/>
</dbReference>
<dbReference type="AlphaFoldDB" id="A0A556MQB6"/>
<evidence type="ECO:0000256" key="1">
    <source>
        <dbReference type="ARBA" id="ARBA00001946"/>
    </source>
</evidence>
<dbReference type="InterPro" id="IPR006439">
    <property type="entry name" value="HAD-SF_hydro_IA"/>
</dbReference>
<name>A0A556MQB6_9FLAO</name>
<sequence length="224" mass="25693">MIIVTDLDDTLYPEIEFVYSGFREVSAYLSKTFGIDAEESFQIMLRELKSNGRGKVFDSVLEKHHINTTSNRKKCLSVYRSHKPELTLYPEAERFLKRFSGHTKYLVTDGNVRVQRNKIEALGLRSHFIKTIPTYQYGIAYSKPSTFCFEKILSWEGQKSPDELVYIGDNPKKDFVSLNKMGAKTIRVLTGEFGSMKASPGFDAQYTVNNLDEITEEFITRIAL</sequence>
<dbReference type="Pfam" id="PF13419">
    <property type="entry name" value="HAD_2"/>
    <property type="match status" value="1"/>
</dbReference>
<keyword evidence="3 5" id="KW-0378">Hydrolase</keyword>
<dbReference type="InterPro" id="IPR023214">
    <property type="entry name" value="HAD_sf"/>
</dbReference>